<dbReference type="NCBIfam" id="TIGR01400">
    <property type="entry name" value="fliR"/>
    <property type="match status" value="1"/>
</dbReference>
<organism evidence="11 12">
    <name type="scientific">Streptohalobacillus salinus</name>
    <dbReference type="NCBI Taxonomy" id="621096"/>
    <lineage>
        <taxon>Bacteria</taxon>
        <taxon>Bacillati</taxon>
        <taxon>Bacillota</taxon>
        <taxon>Bacilli</taxon>
        <taxon>Bacillales</taxon>
        <taxon>Bacillaceae</taxon>
        <taxon>Streptohalobacillus</taxon>
    </lineage>
</organism>
<dbReference type="PANTHER" id="PTHR30065">
    <property type="entry name" value="FLAGELLAR BIOSYNTHETIC PROTEIN FLIR"/>
    <property type="match status" value="1"/>
</dbReference>
<feature type="transmembrane region" description="Helical" evidence="10">
    <location>
        <begin position="39"/>
        <end position="55"/>
    </location>
</feature>
<dbReference type="InterPro" id="IPR006303">
    <property type="entry name" value="FliR"/>
</dbReference>
<keyword evidence="11" id="KW-0966">Cell projection</keyword>
<evidence type="ECO:0000313" key="12">
    <source>
        <dbReference type="Proteomes" id="UP000247922"/>
    </source>
</evidence>
<keyword evidence="12" id="KW-1185">Reference proteome</keyword>
<protein>
    <recommendedName>
        <fullName evidence="3 9">Flagellar biosynthetic protein FliR</fullName>
    </recommendedName>
</protein>
<dbReference type="GO" id="GO:0044780">
    <property type="term" value="P:bacterial-type flagellum assembly"/>
    <property type="evidence" value="ECO:0007669"/>
    <property type="project" value="UniProtKB-UniRule"/>
</dbReference>
<evidence type="ECO:0000256" key="4">
    <source>
        <dbReference type="ARBA" id="ARBA00022475"/>
    </source>
</evidence>
<dbReference type="Proteomes" id="UP000247922">
    <property type="component" value="Unassembled WGS sequence"/>
</dbReference>
<feature type="transmembrane region" description="Helical" evidence="10">
    <location>
        <begin position="12"/>
        <end position="32"/>
    </location>
</feature>
<evidence type="ECO:0000256" key="7">
    <source>
        <dbReference type="ARBA" id="ARBA00023136"/>
    </source>
</evidence>
<evidence type="ECO:0000313" key="11">
    <source>
        <dbReference type="EMBL" id="PXW92516.1"/>
    </source>
</evidence>
<dbReference type="RefSeq" id="WP_110250397.1">
    <property type="nucleotide sequence ID" value="NZ_QJJR01000002.1"/>
</dbReference>
<dbReference type="OrthoDB" id="9807748at2"/>
<accession>A0A2V3WCP3</accession>
<evidence type="ECO:0000256" key="5">
    <source>
        <dbReference type="ARBA" id="ARBA00022692"/>
    </source>
</evidence>
<feature type="transmembrane region" description="Helical" evidence="10">
    <location>
        <begin position="177"/>
        <end position="203"/>
    </location>
</feature>
<evidence type="ECO:0000256" key="8">
    <source>
        <dbReference type="ARBA" id="ARBA00023143"/>
    </source>
</evidence>
<gene>
    <name evidence="11" type="ORF">DES38_10297</name>
</gene>
<dbReference type="GO" id="GO:0005886">
    <property type="term" value="C:plasma membrane"/>
    <property type="evidence" value="ECO:0007669"/>
    <property type="project" value="UniProtKB-SubCell"/>
</dbReference>
<sequence>MLTLFDANYLPGFLLIFARMVAFFVTIPIFSYRNIPTPYKLGIAGFMSLIIVVTLDLPELTLDLTFVFLVFKEAVVGLIIGLIAYIIMAAIQIAGGFIDFQMGFAIANVIDPQTGAQGPVIGQYFYTFALLFLLAVDGHHLLIQGAIYSFDLIQLDQLINLGDEQIILTVLRTFNQLFLMAFQMAIPIVGTLFLVDVTLGLIARTVPQLNVFVVGIPLKIFVSLFVLSMFMVIYMDLVKRLFRYVIEMMQVFMRLLGGI</sequence>
<comment type="caution">
    <text evidence="11">The sequence shown here is derived from an EMBL/GenBank/DDBJ whole genome shotgun (WGS) entry which is preliminary data.</text>
</comment>
<keyword evidence="8 10" id="KW-0975">Bacterial flagellum</keyword>
<name>A0A2V3WCP3_9BACI</name>
<keyword evidence="6 10" id="KW-1133">Transmembrane helix</keyword>
<evidence type="ECO:0000256" key="1">
    <source>
        <dbReference type="ARBA" id="ARBA00002578"/>
    </source>
</evidence>
<dbReference type="Pfam" id="PF01311">
    <property type="entry name" value="Bac_export_1"/>
    <property type="match status" value="1"/>
</dbReference>
<dbReference type="GO" id="GO:0006605">
    <property type="term" value="P:protein targeting"/>
    <property type="evidence" value="ECO:0007669"/>
    <property type="project" value="UniProtKB-UniRule"/>
</dbReference>
<evidence type="ECO:0000256" key="10">
    <source>
        <dbReference type="RuleBase" id="RU362071"/>
    </source>
</evidence>
<keyword evidence="4 10" id="KW-1003">Cell membrane</keyword>
<dbReference type="PRINTS" id="PR00953">
    <property type="entry name" value="TYPE3IMRPROT"/>
</dbReference>
<dbReference type="EMBL" id="QJJR01000002">
    <property type="protein sequence ID" value="PXW92516.1"/>
    <property type="molecule type" value="Genomic_DNA"/>
</dbReference>
<keyword evidence="5 10" id="KW-0812">Transmembrane</keyword>
<comment type="function">
    <text evidence="1 10">Role in flagellar biosynthesis.</text>
</comment>
<reference evidence="11 12" key="1">
    <citation type="submission" date="2018-05" db="EMBL/GenBank/DDBJ databases">
        <title>Genomic Encyclopedia of Type Strains, Phase IV (KMG-IV): sequencing the most valuable type-strain genomes for metagenomic binning, comparative biology and taxonomic classification.</title>
        <authorList>
            <person name="Goeker M."/>
        </authorList>
    </citation>
    <scope>NUCLEOTIDE SEQUENCE [LARGE SCALE GENOMIC DNA]</scope>
    <source>
        <strain evidence="11 12">DSM 22440</strain>
    </source>
</reference>
<feature type="transmembrane region" description="Helical" evidence="10">
    <location>
        <begin position="209"/>
        <end position="234"/>
    </location>
</feature>
<dbReference type="InterPro" id="IPR002010">
    <property type="entry name" value="T3SS_IM_R"/>
</dbReference>
<dbReference type="PANTHER" id="PTHR30065:SF1">
    <property type="entry name" value="SURFACE PRESENTATION OF ANTIGENS PROTEIN SPAR"/>
    <property type="match status" value="1"/>
</dbReference>
<evidence type="ECO:0000256" key="2">
    <source>
        <dbReference type="ARBA" id="ARBA00009772"/>
    </source>
</evidence>
<evidence type="ECO:0000256" key="9">
    <source>
        <dbReference type="NCBIfam" id="TIGR01400"/>
    </source>
</evidence>
<proteinExistence type="inferred from homology"/>
<evidence type="ECO:0000256" key="6">
    <source>
        <dbReference type="ARBA" id="ARBA00022989"/>
    </source>
</evidence>
<dbReference type="GO" id="GO:0009425">
    <property type="term" value="C:bacterial-type flagellum basal body"/>
    <property type="evidence" value="ECO:0007669"/>
    <property type="project" value="UniProtKB-SubCell"/>
</dbReference>
<dbReference type="AlphaFoldDB" id="A0A2V3WCP3"/>
<keyword evidence="7 10" id="KW-0472">Membrane</keyword>
<keyword evidence="11" id="KW-0969">Cilium</keyword>
<feature type="transmembrane region" description="Helical" evidence="10">
    <location>
        <begin position="75"/>
        <end position="98"/>
    </location>
</feature>
<evidence type="ECO:0000256" key="3">
    <source>
        <dbReference type="ARBA" id="ARBA00021717"/>
    </source>
</evidence>
<keyword evidence="11" id="KW-0282">Flagellum</keyword>
<comment type="subcellular location">
    <subcellularLocation>
        <location evidence="10">Cell membrane</location>
        <topology evidence="10">Multi-pass membrane protein</topology>
    </subcellularLocation>
    <subcellularLocation>
        <location evidence="10">Bacterial flagellum basal body</location>
    </subcellularLocation>
</comment>
<comment type="similarity">
    <text evidence="2 10">Belongs to the FliR/MopE/SpaR family.</text>
</comment>